<dbReference type="AlphaFoldDB" id="Q22S49"/>
<protein>
    <submittedName>
        <fullName evidence="2">Uncharacterized protein</fullName>
    </submittedName>
</protein>
<evidence type="ECO:0000313" key="3">
    <source>
        <dbReference type="Proteomes" id="UP000009168"/>
    </source>
</evidence>
<evidence type="ECO:0000256" key="1">
    <source>
        <dbReference type="SAM" id="Coils"/>
    </source>
</evidence>
<sequence length="387" mass="46456">MSYLVQMKECINQEEKSTEEIEKEIKLQIDQQYQKTDEHTAILSYMIKKYEFINQFNQKDFSFIKETLKDIFQFVNFTPYYLLDFSEEKETISNENIKNKETELQELKLAHLKISNQIQYLIKQFDLLKNGIVNNIAKNVSLDNLIEQQQTLLLNFQKESIDALQNVNLNIFQLYQKVMSHKDYITSKIKLEQCNFSINLFLKGYMLMKFDQYKDEQQYLDLGIDEQGYFWTQLNKEKYCSYNYCFESLCYLNYNLNRCKSYTFRIKVVKASDKTSFKFGLYSPDFKNKKYDANSRLLISTSEIQDTIKSDQKNDQKNSNEEFFEIRVQISKYFIQITDYPNYNSQREIQHIGSLLKNYYRFYFCLGFYGSSRTGDKIQIIEIVEQN</sequence>
<dbReference type="KEGG" id="tet:TTHERM_00009840"/>
<keyword evidence="3" id="KW-1185">Reference proteome</keyword>
<feature type="coiled-coil region" evidence="1">
    <location>
        <begin position="4"/>
        <end position="31"/>
    </location>
</feature>
<dbReference type="GeneID" id="7831398"/>
<dbReference type="EMBL" id="GG662845">
    <property type="protein sequence ID" value="EAR87923.1"/>
    <property type="molecule type" value="Genomic_DNA"/>
</dbReference>
<accession>Q22S49</accession>
<evidence type="ECO:0000313" key="2">
    <source>
        <dbReference type="EMBL" id="EAR87923.1"/>
    </source>
</evidence>
<keyword evidence="1" id="KW-0175">Coiled coil</keyword>
<dbReference type="Proteomes" id="UP000009168">
    <property type="component" value="Unassembled WGS sequence"/>
</dbReference>
<organism evidence="2 3">
    <name type="scientific">Tetrahymena thermophila (strain SB210)</name>
    <dbReference type="NCBI Taxonomy" id="312017"/>
    <lineage>
        <taxon>Eukaryota</taxon>
        <taxon>Sar</taxon>
        <taxon>Alveolata</taxon>
        <taxon>Ciliophora</taxon>
        <taxon>Intramacronucleata</taxon>
        <taxon>Oligohymenophorea</taxon>
        <taxon>Hymenostomatida</taxon>
        <taxon>Tetrahymenina</taxon>
        <taxon>Tetrahymenidae</taxon>
        <taxon>Tetrahymena</taxon>
    </lineage>
</organism>
<dbReference type="RefSeq" id="XP_001008168.1">
    <property type="nucleotide sequence ID" value="XM_001008168.1"/>
</dbReference>
<reference evidence="3" key="1">
    <citation type="journal article" date="2006" name="PLoS Biol.">
        <title>Macronuclear genome sequence of the ciliate Tetrahymena thermophila, a model eukaryote.</title>
        <authorList>
            <person name="Eisen J.A."/>
            <person name="Coyne R.S."/>
            <person name="Wu M."/>
            <person name="Wu D."/>
            <person name="Thiagarajan M."/>
            <person name="Wortman J.R."/>
            <person name="Badger J.H."/>
            <person name="Ren Q."/>
            <person name="Amedeo P."/>
            <person name="Jones K.M."/>
            <person name="Tallon L.J."/>
            <person name="Delcher A.L."/>
            <person name="Salzberg S.L."/>
            <person name="Silva J.C."/>
            <person name="Haas B.J."/>
            <person name="Majoros W.H."/>
            <person name="Farzad M."/>
            <person name="Carlton J.M."/>
            <person name="Smith R.K. Jr."/>
            <person name="Garg J."/>
            <person name="Pearlman R.E."/>
            <person name="Karrer K.M."/>
            <person name="Sun L."/>
            <person name="Manning G."/>
            <person name="Elde N.C."/>
            <person name="Turkewitz A.P."/>
            <person name="Asai D.J."/>
            <person name="Wilkes D.E."/>
            <person name="Wang Y."/>
            <person name="Cai H."/>
            <person name="Collins K."/>
            <person name="Stewart B.A."/>
            <person name="Lee S.R."/>
            <person name="Wilamowska K."/>
            <person name="Weinberg Z."/>
            <person name="Ruzzo W.L."/>
            <person name="Wloga D."/>
            <person name="Gaertig J."/>
            <person name="Frankel J."/>
            <person name="Tsao C.-C."/>
            <person name="Gorovsky M.A."/>
            <person name="Keeling P.J."/>
            <person name="Waller R.F."/>
            <person name="Patron N.J."/>
            <person name="Cherry J.M."/>
            <person name="Stover N.A."/>
            <person name="Krieger C.J."/>
            <person name="del Toro C."/>
            <person name="Ryder H.F."/>
            <person name="Williamson S.C."/>
            <person name="Barbeau R.A."/>
            <person name="Hamilton E.P."/>
            <person name="Orias E."/>
        </authorList>
    </citation>
    <scope>NUCLEOTIDE SEQUENCE [LARGE SCALE GENOMIC DNA]</scope>
    <source>
        <strain evidence="3">SB210</strain>
    </source>
</reference>
<name>Q22S49_TETTS</name>
<dbReference type="InParanoid" id="Q22S49"/>
<dbReference type="HOGENOM" id="CLU_714759_0_0_1"/>
<gene>
    <name evidence="2" type="ORF">TTHERM_00009840</name>
</gene>
<proteinExistence type="predicted"/>